<dbReference type="Pfam" id="PF13519">
    <property type="entry name" value="VWA_2"/>
    <property type="match status" value="1"/>
</dbReference>
<keyword evidence="6" id="KW-1185">Reference proteome</keyword>
<feature type="compositionally biased region" description="Basic and acidic residues" evidence="3">
    <location>
        <begin position="226"/>
        <end position="240"/>
    </location>
</feature>
<dbReference type="InterPro" id="IPR027040">
    <property type="entry name" value="PSMD4"/>
</dbReference>
<dbReference type="SMART" id="SM00327">
    <property type="entry name" value="VWA"/>
    <property type="match status" value="1"/>
</dbReference>
<feature type="region of interest" description="Disordered" evidence="3">
    <location>
        <begin position="294"/>
        <end position="317"/>
    </location>
</feature>
<evidence type="ECO:0000259" key="4">
    <source>
        <dbReference type="PROSITE" id="PS50234"/>
    </source>
</evidence>
<dbReference type="GO" id="GO:0031593">
    <property type="term" value="F:polyubiquitin modification-dependent protein binding"/>
    <property type="evidence" value="ECO:0007669"/>
    <property type="project" value="TreeGrafter"/>
</dbReference>
<gene>
    <name evidence="5" type="ORF">GNI_142160</name>
</gene>
<dbReference type="OMA" id="QMSMQDQ"/>
<dbReference type="InterPro" id="IPR036465">
    <property type="entry name" value="vWFA_dom_sf"/>
</dbReference>
<dbReference type="PANTHER" id="PTHR10223:SF0">
    <property type="entry name" value="26S PROTEASOME NON-ATPASE REGULATORY SUBUNIT 4"/>
    <property type="match status" value="1"/>
</dbReference>
<evidence type="ECO:0000313" key="5">
    <source>
        <dbReference type="EMBL" id="EZG44965.1"/>
    </source>
</evidence>
<dbReference type="PROSITE" id="PS50234">
    <property type="entry name" value="VWFA"/>
    <property type="match status" value="1"/>
</dbReference>
<dbReference type="PROSITE" id="PS50330">
    <property type="entry name" value="UIM"/>
    <property type="match status" value="1"/>
</dbReference>
<evidence type="ECO:0000256" key="1">
    <source>
        <dbReference type="ARBA" id="ARBA00005574"/>
    </source>
</evidence>
<dbReference type="GO" id="GO:0005829">
    <property type="term" value="C:cytosol"/>
    <property type="evidence" value="ECO:0007669"/>
    <property type="project" value="TreeGrafter"/>
</dbReference>
<dbReference type="VEuPathDB" id="CryptoDB:GNI_142160"/>
<evidence type="ECO:0000256" key="3">
    <source>
        <dbReference type="SAM" id="MobiDB-lite"/>
    </source>
</evidence>
<dbReference type="Gene3D" id="1.10.287.3990">
    <property type="match status" value="1"/>
</dbReference>
<dbReference type="SMART" id="SM00726">
    <property type="entry name" value="UIM"/>
    <property type="match status" value="2"/>
</dbReference>
<organism evidence="5 6">
    <name type="scientific">Gregarina niphandrodes</name>
    <name type="common">Septate eugregarine</name>
    <dbReference type="NCBI Taxonomy" id="110365"/>
    <lineage>
        <taxon>Eukaryota</taxon>
        <taxon>Sar</taxon>
        <taxon>Alveolata</taxon>
        <taxon>Apicomplexa</taxon>
        <taxon>Conoidasida</taxon>
        <taxon>Gregarinasina</taxon>
        <taxon>Eugregarinorida</taxon>
        <taxon>Gregarinidae</taxon>
        <taxon>Gregarina</taxon>
    </lineage>
</organism>
<proteinExistence type="inferred from homology"/>
<accession>A0A023B058</accession>
<dbReference type="RefSeq" id="XP_011132613.1">
    <property type="nucleotide sequence ID" value="XM_011134311.1"/>
</dbReference>
<sequence>MLEAVMLCVDNSDWSRNKDYFPSRLQAQQEASLTVATTKLQANAENSIGLLTLGGDVKVRAAPSGDMRSFHQAVQSLAEPDDGSAHLMKGIQTAQLALKHRLNRNQRQRIIIFVCSPLDVTESDVEKVGRTLKKNNVALDIVSFGEVERNSAVLKKLYQTVNSNNTSNLLEVQLPCPSLTRAITTSSILGAGNAGINPDDPFALDVDPTADPELLLALRLSLEEERERQARESAHMRTGDADEPGDATRSSNVVAGDSCVHVVQDDRPPTVEEIMGMQDLDEDLRTALLLSLQTAESAPRTEGQAQEDTPSQEPVTQAKNLSFASVSPPVPAANPMLSAAEMKRLAEMLPGVDVNDPEVMRALEELAKAEKKKD</sequence>
<dbReference type="Proteomes" id="UP000019763">
    <property type="component" value="Unassembled WGS sequence"/>
</dbReference>
<dbReference type="PANTHER" id="PTHR10223">
    <property type="entry name" value="26S PROTEASOME NON-ATPASE REGULATORY SUBUNIT 4"/>
    <property type="match status" value="1"/>
</dbReference>
<dbReference type="eggNOG" id="KOG2884">
    <property type="taxonomic scope" value="Eukaryota"/>
</dbReference>
<dbReference type="InterPro" id="IPR003903">
    <property type="entry name" value="UIM_dom"/>
</dbReference>
<dbReference type="GeneID" id="22915039"/>
<reference evidence="5" key="1">
    <citation type="submission" date="2013-12" db="EMBL/GenBank/DDBJ databases">
        <authorList>
            <person name="Omoto C.K."/>
            <person name="Sibley D."/>
            <person name="Venepally P."/>
            <person name="Hadjithomas M."/>
            <person name="Karamycheva S."/>
            <person name="Brunk B."/>
            <person name="Roos D."/>
            <person name="Caler E."/>
            <person name="Lorenzi H."/>
        </authorList>
    </citation>
    <scope>NUCLEOTIDE SEQUENCE</scope>
</reference>
<keyword evidence="2 5" id="KW-0647">Proteasome</keyword>
<dbReference type="SUPFAM" id="SSF53300">
    <property type="entry name" value="vWA-like"/>
    <property type="match status" value="1"/>
</dbReference>
<dbReference type="GO" id="GO:0005634">
    <property type="term" value="C:nucleus"/>
    <property type="evidence" value="ECO:0007669"/>
    <property type="project" value="TreeGrafter"/>
</dbReference>
<dbReference type="OrthoDB" id="1731724at2759"/>
<dbReference type="InterPro" id="IPR002035">
    <property type="entry name" value="VWF_A"/>
</dbReference>
<evidence type="ECO:0000313" key="6">
    <source>
        <dbReference type="Proteomes" id="UP000019763"/>
    </source>
</evidence>
<dbReference type="EMBL" id="AFNH02001051">
    <property type="protein sequence ID" value="EZG44965.1"/>
    <property type="molecule type" value="Genomic_DNA"/>
</dbReference>
<evidence type="ECO:0000256" key="2">
    <source>
        <dbReference type="ARBA" id="ARBA00022942"/>
    </source>
</evidence>
<feature type="region of interest" description="Disordered" evidence="3">
    <location>
        <begin position="226"/>
        <end position="252"/>
    </location>
</feature>
<name>A0A023B058_GRENI</name>
<feature type="domain" description="VWFA" evidence="4">
    <location>
        <begin position="4"/>
        <end position="188"/>
    </location>
</feature>
<comment type="similarity">
    <text evidence="1">Belongs to the proteasome subunit S5A family.</text>
</comment>
<protein>
    <submittedName>
        <fullName evidence="5">Proteasome 26S subunit, non-ATPase, protein 4</fullName>
    </submittedName>
</protein>
<feature type="compositionally biased region" description="Polar residues" evidence="3">
    <location>
        <begin position="303"/>
        <end position="317"/>
    </location>
</feature>
<comment type="caution">
    <text evidence="5">The sequence shown here is derived from an EMBL/GenBank/DDBJ whole genome shotgun (WGS) entry which is preliminary data.</text>
</comment>
<dbReference type="Gene3D" id="3.40.50.410">
    <property type="entry name" value="von Willebrand factor, type A domain"/>
    <property type="match status" value="1"/>
</dbReference>
<dbReference type="AlphaFoldDB" id="A0A023B058"/>
<dbReference type="GO" id="GO:0043161">
    <property type="term" value="P:proteasome-mediated ubiquitin-dependent protein catabolic process"/>
    <property type="evidence" value="ECO:0007669"/>
    <property type="project" value="TreeGrafter"/>
</dbReference>
<dbReference type="FunFam" id="3.40.50.410:FF:000005">
    <property type="entry name" value="26S proteasome non-ATPase regulatory subunit 4"/>
    <property type="match status" value="1"/>
</dbReference>
<dbReference type="GO" id="GO:0008540">
    <property type="term" value="C:proteasome regulatory particle, base subcomplex"/>
    <property type="evidence" value="ECO:0007669"/>
    <property type="project" value="TreeGrafter"/>
</dbReference>